<evidence type="ECO:0000313" key="6">
    <source>
        <dbReference type="EMBL" id="TRZ40345.1"/>
    </source>
</evidence>
<dbReference type="Pfam" id="PF00005">
    <property type="entry name" value="ABC_tran"/>
    <property type="match status" value="1"/>
</dbReference>
<gene>
    <name evidence="6" type="ORF">CEQ21_05380</name>
</gene>
<reference evidence="7" key="1">
    <citation type="submission" date="2018-10" db="EMBL/GenBank/DDBJ databases">
        <title>FDA dAtabase for Regulatory Grade micrObial Sequences (FDA-ARGOS): Supporting development and validation of Infectious Disease Dx tests.</title>
        <authorList>
            <person name="Minogue T."/>
            <person name="Wolcott M."/>
            <person name="Wasieloski L."/>
            <person name="Aguilar W."/>
            <person name="Moore D."/>
            <person name="Tallon L."/>
            <person name="Sadzewicz L."/>
            <person name="Sengamalay N."/>
            <person name="Ott S."/>
            <person name="Godinez A."/>
            <person name="Nagaraj S."/>
            <person name="Vavikolanu K."/>
            <person name="Vyas G."/>
            <person name="Nadendla S."/>
            <person name="George J."/>
            <person name="Sichtig H."/>
        </authorList>
    </citation>
    <scope>NUCLEOTIDE SEQUENCE [LARGE SCALE GENOMIC DNA]</scope>
    <source>
        <strain evidence="7">FDAARGOS_343</strain>
    </source>
</reference>
<dbReference type="AlphaFoldDB" id="A0A553STL9"/>
<dbReference type="Pfam" id="PF08352">
    <property type="entry name" value="oligo_HPY"/>
    <property type="match status" value="1"/>
</dbReference>
<dbReference type="InterPro" id="IPR003593">
    <property type="entry name" value="AAA+_ATPase"/>
</dbReference>
<dbReference type="PROSITE" id="PS00211">
    <property type="entry name" value="ABC_TRANSPORTER_1"/>
    <property type="match status" value="1"/>
</dbReference>
<dbReference type="PANTHER" id="PTHR43776">
    <property type="entry name" value="TRANSPORT ATP-BINDING PROTEIN"/>
    <property type="match status" value="1"/>
</dbReference>
<dbReference type="PROSITE" id="PS50893">
    <property type="entry name" value="ABC_TRANSPORTER_2"/>
    <property type="match status" value="1"/>
</dbReference>
<name>A0A553STL9_NIACI</name>
<dbReference type="NCBIfam" id="NF008453">
    <property type="entry name" value="PRK11308.1"/>
    <property type="match status" value="1"/>
</dbReference>
<comment type="caution">
    <text evidence="6">The sequence shown here is derived from an EMBL/GenBank/DDBJ whole genome shotgun (WGS) entry which is preliminary data.</text>
</comment>
<proteinExistence type="inferred from homology"/>
<dbReference type="GO" id="GO:0015833">
    <property type="term" value="P:peptide transport"/>
    <property type="evidence" value="ECO:0007669"/>
    <property type="project" value="InterPro"/>
</dbReference>
<dbReference type="InterPro" id="IPR013563">
    <property type="entry name" value="Oligopep_ABC_C"/>
</dbReference>
<comment type="similarity">
    <text evidence="1">Belongs to the ABC transporter superfamily.</text>
</comment>
<dbReference type="InterPro" id="IPR017871">
    <property type="entry name" value="ABC_transporter-like_CS"/>
</dbReference>
<feature type="domain" description="ABC transporter" evidence="5">
    <location>
        <begin position="9"/>
        <end position="258"/>
    </location>
</feature>
<accession>A0A553STL9</accession>
<evidence type="ECO:0000259" key="5">
    <source>
        <dbReference type="PROSITE" id="PS50893"/>
    </source>
</evidence>
<dbReference type="InterPro" id="IPR027417">
    <property type="entry name" value="P-loop_NTPase"/>
</dbReference>
<keyword evidence="4 6" id="KW-0067">ATP-binding</keyword>
<dbReference type="EMBL" id="RIBP01000001">
    <property type="protein sequence ID" value="TRZ40345.1"/>
    <property type="molecule type" value="Genomic_DNA"/>
</dbReference>
<protein>
    <submittedName>
        <fullName evidence="6">Dipeptide ABC transporter ATP-binding protein</fullName>
    </submittedName>
</protein>
<organism evidence="6 7">
    <name type="scientific">Niallia circulans</name>
    <name type="common">Bacillus circulans</name>
    <dbReference type="NCBI Taxonomy" id="1397"/>
    <lineage>
        <taxon>Bacteria</taxon>
        <taxon>Bacillati</taxon>
        <taxon>Bacillota</taxon>
        <taxon>Bacilli</taxon>
        <taxon>Bacillales</taxon>
        <taxon>Bacillaceae</taxon>
        <taxon>Niallia</taxon>
    </lineage>
</organism>
<evidence type="ECO:0000256" key="4">
    <source>
        <dbReference type="ARBA" id="ARBA00022840"/>
    </source>
</evidence>
<dbReference type="InterPro" id="IPR003439">
    <property type="entry name" value="ABC_transporter-like_ATP-bd"/>
</dbReference>
<dbReference type="RefSeq" id="WP_185763739.1">
    <property type="nucleotide sequence ID" value="NZ_RIBP01000001.1"/>
</dbReference>
<evidence type="ECO:0000256" key="3">
    <source>
        <dbReference type="ARBA" id="ARBA00022741"/>
    </source>
</evidence>
<sequence length="325" mass="36823">MQIEQKPILQVKNLQKYYPVRTSLGKTKAYIKAVEDLSFDIYEGETFGLVGESGCGKSTAGRTLLKLVEPTNGEVIYRGEDIFKLRKSSLKYVRKELQMIFQDPHTSLDPRKKVGYSIEESLAIHNIGSKQKRKSLALEILQKVGFNEEHYYRYPHEFSGGQRQRIGIARSLVLQPKLIICDEPVSALDVSIQAQIVNLLKSLQKELNLSYVFISHDLSVVRHIADKVGVMYLGNLVEQASTEELFSDPLHPYTKSLISAVPLLNPESKREKIAIQGEIPSPLNPPSGCVFHTRCPFAFERCKTEVPKNNNIHNNRAVKCHLYDE</sequence>
<evidence type="ECO:0000313" key="7">
    <source>
        <dbReference type="Proteomes" id="UP000319837"/>
    </source>
</evidence>
<keyword evidence="3" id="KW-0547">Nucleotide-binding</keyword>
<dbReference type="CDD" id="cd03257">
    <property type="entry name" value="ABC_NikE_OppD_transporters"/>
    <property type="match status" value="1"/>
</dbReference>
<evidence type="ECO:0000256" key="1">
    <source>
        <dbReference type="ARBA" id="ARBA00005417"/>
    </source>
</evidence>
<keyword evidence="2" id="KW-0813">Transport</keyword>
<dbReference type="GO" id="GO:0005524">
    <property type="term" value="F:ATP binding"/>
    <property type="evidence" value="ECO:0007669"/>
    <property type="project" value="UniProtKB-KW"/>
</dbReference>
<dbReference type="Proteomes" id="UP000319837">
    <property type="component" value="Unassembled WGS sequence"/>
</dbReference>
<dbReference type="SUPFAM" id="SSF52540">
    <property type="entry name" value="P-loop containing nucleoside triphosphate hydrolases"/>
    <property type="match status" value="1"/>
</dbReference>
<dbReference type="InterPro" id="IPR050319">
    <property type="entry name" value="ABC_transp_ATP-bind"/>
</dbReference>
<dbReference type="SMART" id="SM00382">
    <property type="entry name" value="AAA"/>
    <property type="match status" value="1"/>
</dbReference>
<dbReference type="NCBIfam" id="TIGR01727">
    <property type="entry name" value="oligo_HPY"/>
    <property type="match status" value="1"/>
</dbReference>
<dbReference type="GO" id="GO:0055085">
    <property type="term" value="P:transmembrane transport"/>
    <property type="evidence" value="ECO:0007669"/>
    <property type="project" value="UniProtKB-ARBA"/>
</dbReference>
<dbReference type="FunFam" id="3.40.50.300:FF:000016">
    <property type="entry name" value="Oligopeptide ABC transporter ATP-binding component"/>
    <property type="match status" value="1"/>
</dbReference>
<evidence type="ECO:0000256" key="2">
    <source>
        <dbReference type="ARBA" id="ARBA00022448"/>
    </source>
</evidence>
<dbReference type="GO" id="GO:0016887">
    <property type="term" value="F:ATP hydrolysis activity"/>
    <property type="evidence" value="ECO:0007669"/>
    <property type="project" value="InterPro"/>
</dbReference>
<dbReference type="Gene3D" id="3.40.50.300">
    <property type="entry name" value="P-loop containing nucleotide triphosphate hydrolases"/>
    <property type="match status" value="1"/>
</dbReference>